<organism evidence="5 6">
    <name type="scientific">Limosilactobacillus pontis</name>
    <dbReference type="NCBI Taxonomy" id="35787"/>
    <lineage>
        <taxon>Bacteria</taxon>
        <taxon>Bacillati</taxon>
        <taxon>Bacillota</taxon>
        <taxon>Bacilli</taxon>
        <taxon>Lactobacillales</taxon>
        <taxon>Lactobacillaceae</taxon>
        <taxon>Limosilactobacillus</taxon>
    </lineage>
</organism>
<dbReference type="Gene3D" id="3.40.50.2300">
    <property type="match status" value="2"/>
</dbReference>
<evidence type="ECO:0000256" key="3">
    <source>
        <dbReference type="ARBA" id="ARBA00023163"/>
    </source>
</evidence>
<dbReference type="AlphaFoldDB" id="A0A2J6NLE3"/>
<dbReference type="InterPro" id="IPR033532">
    <property type="entry name" value="AraR_ligand_bind_dom"/>
</dbReference>
<dbReference type="PRINTS" id="PR00035">
    <property type="entry name" value="HTHGNTR"/>
</dbReference>
<dbReference type="Gene3D" id="1.10.10.10">
    <property type="entry name" value="Winged helix-like DNA-binding domain superfamily/Winged helix DNA-binding domain"/>
    <property type="match status" value="1"/>
</dbReference>
<dbReference type="SUPFAM" id="SSF46785">
    <property type="entry name" value="Winged helix' DNA-binding domain"/>
    <property type="match status" value="1"/>
</dbReference>
<dbReference type="InterPro" id="IPR028082">
    <property type="entry name" value="Peripla_BP_I"/>
</dbReference>
<dbReference type="CDD" id="cd01541">
    <property type="entry name" value="PBP1_AraR"/>
    <property type="match status" value="1"/>
</dbReference>
<dbReference type="EMBL" id="PNFV01000008">
    <property type="protein sequence ID" value="PMB82149.1"/>
    <property type="molecule type" value="Genomic_DNA"/>
</dbReference>
<reference evidence="5 6" key="1">
    <citation type="submission" date="2017-09" db="EMBL/GenBank/DDBJ databases">
        <title>Bacterial strain isolated from the female urinary microbiota.</title>
        <authorList>
            <person name="Thomas-White K."/>
            <person name="Kumar N."/>
            <person name="Forster S."/>
            <person name="Putonti C."/>
            <person name="Lawley T."/>
            <person name="Wolfe A.J."/>
        </authorList>
    </citation>
    <scope>NUCLEOTIDE SEQUENCE [LARGE SCALE GENOMIC DNA]</scope>
    <source>
        <strain evidence="5 6">UMB0683</strain>
    </source>
</reference>
<dbReference type="Proteomes" id="UP000239920">
    <property type="component" value="Unassembled WGS sequence"/>
</dbReference>
<evidence type="ECO:0000313" key="6">
    <source>
        <dbReference type="Proteomes" id="UP000239920"/>
    </source>
</evidence>
<dbReference type="PANTHER" id="PTHR30146:SF150">
    <property type="entry name" value="ARABINOSE METABOLISM TRANSCRIPTIONAL REPRESSOR"/>
    <property type="match status" value="1"/>
</dbReference>
<dbReference type="GO" id="GO:0000976">
    <property type="term" value="F:transcription cis-regulatory region binding"/>
    <property type="evidence" value="ECO:0007669"/>
    <property type="project" value="TreeGrafter"/>
</dbReference>
<dbReference type="RefSeq" id="WP_104689050.1">
    <property type="nucleotide sequence ID" value="NZ_JBKTHY010000001.1"/>
</dbReference>
<sequence length="373" mass="42581">MEHFFIINKRRWFIIVETKYEIVKETLRKEIIDGKYQINQKLPTESELMKRFNVSRYTIRRAVGDLENEHYVYRIQGGGMFVQDWQRDWTADDTNKVIGVISTHVADYIFPSIISGIDSVISDKGYSIIVGNTLNDPHRGRQALLNMLDLKIAGLIVEPSQSALPNPNLDLYRQITEYKIPTILFHSTYPELTFPTLLTSDKQGEQRLIEYLFQLGHQRILGVFQVDDQQGVDRMQGMLQAYQTAEIPLMNSNIIMYQSADSYSDIIKRVDNALASPITPTAIACYNDQLATHLIGHLQKTGRRVPDDISVVGFDNYDMAQVIAPTLTTVEHPKRQLGRDAGQMILKMINGEEVTSKTYDVPMIIGHSTKKLK</sequence>
<dbReference type="PANTHER" id="PTHR30146">
    <property type="entry name" value="LACI-RELATED TRANSCRIPTIONAL REPRESSOR"/>
    <property type="match status" value="1"/>
</dbReference>
<dbReference type="InterPro" id="IPR000524">
    <property type="entry name" value="Tscrpt_reg_HTH_GntR"/>
</dbReference>
<dbReference type="Pfam" id="PF00392">
    <property type="entry name" value="GntR"/>
    <property type="match status" value="1"/>
</dbReference>
<dbReference type="SUPFAM" id="SSF53822">
    <property type="entry name" value="Periplasmic binding protein-like I"/>
    <property type="match status" value="1"/>
</dbReference>
<keyword evidence="2" id="KW-0238">DNA-binding</keyword>
<name>A0A2J6NLE3_9LACO</name>
<evidence type="ECO:0000256" key="2">
    <source>
        <dbReference type="ARBA" id="ARBA00023125"/>
    </source>
</evidence>
<evidence type="ECO:0000256" key="1">
    <source>
        <dbReference type="ARBA" id="ARBA00023015"/>
    </source>
</evidence>
<comment type="caution">
    <text evidence="5">The sequence shown here is derived from an EMBL/GenBank/DDBJ whole genome shotgun (WGS) entry which is preliminary data.</text>
</comment>
<dbReference type="CDD" id="cd07377">
    <property type="entry name" value="WHTH_GntR"/>
    <property type="match status" value="1"/>
</dbReference>
<evidence type="ECO:0000313" key="5">
    <source>
        <dbReference type="EMBL" id="PMB82149.1"/>
    </source>
</evidence>
<keyword evidence="1" id="KW-0805">Transcription regulation</keyword>
<dbReference type="InterPro" id="IPR046335">
    <property type="entry name" value="LacI/GalR-like_sensor"/>
</dbReference>
<dbReference type="SMART" id="SM00345">
    <property type="entry name" value="HTH_GNTR"/>
    <property type="match status" value="1"/>
</dbReference>
<gene>
    <name evidence="5" type="ORF">CK797_07030</name>
</gene>
<dbReference type="GO" id="GO:0003700">
    <property type="term" value="F:DNA-binding transcription factor activity"/>
    <property type="evidence" value="ECO:0007669"/>
    <property type="project" value="InterPro"/>
</dbReference>
<dbReference type="OrthoDB" id="9813468at2"/>
<feature type="domain" description="HTH gntR-type" evidence="4">
    <location>
        <begin position="17"/>
        <end position="85"/>
    </location>
</feature>
<dbReference type="InterPro" id="IPR036390">
    <property type="entry name" value="WH_DNA-bd_sf"/>
</dbReference>
<accession>A0A2J6NLE3</accession>
<evidence type="ECO:0000259" key="4">
    <source>
        <dbReference type="PROSITE" id="PS50949"/>
    </source>
</evidence>
<keyword evidence="3" id="KW-0804">Transcription</keyword>
<dbReference type="Pfam" id="PF13377">
    <property type="entry name" value="Peripla_BP_3"/>
    <property type="match status" value="1"/>
</dbReference>
<dbReference type="PROSITE" id="PS50949">
    <property type="entry name" value="HTH_GNTR"/>
    <property type="match status" value="1"/>
</dbReference>
<proteinExistence type="predicted"/>
<protein>
    <submittedName>
        <fullName evidence="5">GntR family transcriptional regulator</fullName>
    </submittedName>
</protein>
<dbReference type="InterPro" id="IPR036388">
    <property type="entry name" value="WH-like_DNA-bd_sf"/>
</dbReference>